<organism evidence="2 3">
    <name type="scientific">candidate division WOR-1 bacterium RIFOXYC2_FULL_46_14</name>
    <dbReference type="NCBI Taxonomy" id="1802587"/>
    <lineage>
        <taxon>Bacteria</taxon>
        <taxon>Bacillati</taxon>
        <taxon>Saganbacteria</taxon>
    </lineage>
</organism>
<protein>
    <submittedName>
        <fullName evidence="2">Uncharacterized protein</fullName>
    </submittedName>
</protein>
<comment type="caution">
    <text evidence="2">The sequence shown here is derived from an EMBL/GenBank/DDBJ whole genome shotgun (WGS) entry which is preliminary data.</text>
</comment>
<dbReference type="Proteomes" id="UP000179242">
    <property type="component" value="Unassembled WGS sequence"/>
</dbReference>
<evidence type="ECO:0000313" key="3">
    <source>
        <dbReference type="Proteomes" id="UP000179242"/>
    </source>
</evidence>
<keyword evidence="1" id="KW-0812">Transmembrane</keyword>
<feature type="transmembrane region" description="Helical" evidence="1">
    <location>
        <begin position="12"/>
        <end position="33"/>
    </location>
</feature>
<dbReference type="AlphaFoldDB" id="A0A1F4U760"/>
<keyword evidence="1" id="KW-0472">Membrane</keyword>
<evidence type="ECO:0000313" key="2">
    <source>
        <dbReference type="EMBL" id="OGC40717.1"/>
    </source>
</evidence>
<evidence type="ECO:0000256" key="1">
    <source>
        <dbReference type="SAM" id="Phobius"/>
    </source>
</evidence>
<dbReference type="EMBL" id="MEUJ01000002">
    <property type="protein sequence ID" value="OGC40717.1"/>
    <property type="molecule type" value="Genomic_DNA"/>
</dbReference>
<accession>A0A1F4U760</accession>
<sequence length="79" mass="8536">MEPVASRAKTKGDGLFVVSVRPFGTFVAAILLLKLDESILGILALVMLVLGSYPDRLLDTDGVKLGPPILFSSYFLKKI</sequence>
<proteinExistence type="predicted"/>
<reference evidence="2 3" key="1">
    <citation type="journal article" date="2016" name="Nat. Commun.">
        <title>Thousands of microbial genomes shed light on interconnected biogeochemical processes in an aquifer system.</title>
        <authorList>
            <person name="Anantharaman K."/>
            <person name="Brown C.T."/>
            <person name="Hug L.A."/>
            <person name="Sharon I."/>
            <person name="Castelle C.J."/>
            <person name="Probst A.J."/>
            <person name="Thomas B.C."/>
            <person name="Singh A."/>
            <person name="Wilkins M.J."/>
            <person name="Karaoz U."/>
            <person name="Brodie E.L."/>
            <person name="Williams K.H."/>
            <person name="Hubbard S.S."/>
            <person name="Banfield J.F."/>
        </authorList>
    </citation>
    <scope>NUCLEOTIDE SEQUENCE [LARGE SCALE GENOMIC DNA]</scope>
</reference>
<gene>
    <name evidence="2" type="ORF">A2438_00235</name>
</gene>
<feature type="transmembrane region" description="Helical" evidence="1">
    <location>
        <begin position="39"/>
        <end position="58"/>
    </location>
</feature>
<keyword evidence="1" id="KW-1133">Transmembrane helix</keyword>
<name>A0A1F4U760_UNCSA</name>